<accession>A0A916XTN9</accession>
<gene>
    <name evidence="1" type="ORF">GCM10011335_06710</name>
</gene>
<reference evidence="1" key="1">
    <citation type="journal article" date="2014" name="Int. J. Syst. Evol. Microbiol.">
        <title>Complete genome sequence of Corynebacterium casei LMG S-19264T (=DSM 44701T), isolated from a smear-ripened cheese.</title>
        <authorList>
            <consortium name="US DOE Joint Genome Institute (JGI-PGF)"/>
            <person name="Walter F."/>
            <person name="Albersmeier A."/>
            <person name="Kalinowski J."/>
            <person name="Ruckert C."/>
        </authorList>
    </citation>
    <scope>NUCLEOTIDE SEQUENCE</scope>
    <source>
        <strain evidence="1">CGMCC 1.15493</strain>
    </source>
</reference>
<keyword evidence="2" id="KW-1185">Reference proteome</keyword>
<sequence>MIALTLYVCLHTLPNHCRPENVSFEGSLMSCTLFGQAVAADWIATHPKYRLQKFTCDPRPLPEA</sequence>
<organism evidence="1 2">
    <name type="scientific">Aureimonas glaciei</name>
    <dbReference type="NCBI Taxonomy" id="1776957"/>
    <lineage>
        <taxon>Bacteria</taxon>
        <taxon>Pseudomonadati</taxon>
        <taxon>Pseudomonadota</taxon>
        <taxon>Alphaproteobacteria</taxon>
        <taxon>Hyphomicrobiales</taxon>
        <taxon>Aurantimonadaceae</taxon>
        <taxon>Aureimonas</taxon>
    </lineage>
</organism>
<dbReference type="AlphaFoldDB" id="A0A916XTN9"/>
<evidence type="ECO:0000313" key="1">
    <source>
        <dbReference type="EMBL" id="GGD06411.1"/>
    </source>
</evidence>
<proteinExistence type="predicted"/>
<dbReference type="RefSeq" id="WP_188849118.1">
    <property type="nucleotide sequence ID" value="NZ_BMJJ01000001.1"/>
</dbReference>
<dbReference type="EMBL" id="BMJJ01000001">
    <property type="protein sequence ID" value="GGD06411.1"/>
    <property type="molecule type" value="Genomic_DNA"/>
</dbReference>
<protein>
    <submittedName>
        <fullName evidence="1">Uncharacterized protein</fullName>
    </submittedName>
</protein>
<evidence type="ECO:0000313" key="2">
    <source>
        <dbReference type="Proteomes" id="UP000613160"/>
    </source>
</evidence>
<comment type="caution">
    <text evidence="1">The sequence shown here is derived from an EMBL/GenBank/DDBJ whole genome shotgun (WGS) entry which is preliminary data.</text>
</comment>
<reference evidence="1" key="2">
    <citation type="submission" date="2020-09" db="EMBL/GenBank/DDBJ databases">
        <authorList>
            <person name="Sun Q."/>
            <person name="Zhou Y."/>
        </authorList>
    </citation>
    <scope>NUCLEOTIDE SEQUENCE</scope>
    <source>
        <strain evidence="1">CGMCC 1.15493</strain>
    </source>
</reference>
<name>A0A916XTN9_9HYPH</name>
<dbReference type="Proteomes" id="UP000613160">
    <property type="component" value="Unassembled WGS sequence"/>
</dbReference>